<keyword evidence="1" id="KW-0175">Coiled coil</keyword>
<name>A0ABM7RBH7_9BACT</name>
<feature type="compositionally biased region" description="Pro residues" evidence="2">
    <location>
        <begin position="346"/>
        <end position="364"/>
    </location>
</feature>
<sequence length="370" mass="42137">MARRRKSDSEGGVSLDSLMDALTNVVAVLILVLILVQADVSRTVQKLMDDLKPATPEEVQQAREDLAKLETQRERREEMLEAEAPKPAALEAERRKVALLEKDVGKNEELLADLKELRELEKKLRTDRDKEQAETVKLQEEIAKLEALLDSTPEKIAKPDIVTIPSSREIPPSAKIYYALVFDGRVHLIDPFTPIDLFENEFRQNKGDWIAQRIKRQGADRLLYDKNKIMKHFEGFDWRNRRGQDVSMLSRPHWNRIQIVIKPDKQKGGTTTDQLREPGSAFEQAVKALSRVRNAVLLFRVNPNSFSTYLLARPMADRANLPSGWEVSWNQQYAFQIPDLEVKPTGAPPPPPENPKPKPAGPPKLDPRLD</sequence>
<evidence type="ECO:0000256" key="3">
    <source>
        <dbReference type="SAM" id="Phobius"/>
    </source>
</evidence>
<dbReference type="Proteomes" id="UP001374893">
    <property type="component" value="Chromosome"/>
</dbReference>
<organism evidence="4 5">
    <name type="scientific">Haloferula helveola</name>
    <dbReference type="NCBI Taxonomy" id="490095"/>
    <lineage>
        <taxon>Bacteria</taxon>
        <taxon>Pseudomonadati</taxon>
        <taxon>Verrucomicrobiota</taxon>
        <taxon>Verrucomicrobiia</taxon>
        <taxon>Verrucomicrobiales</taxon>
        <taxon>Verrucomicrobiaceae</taxon>
        <taxon>Haloferula</taxon>
    </lineage>
</organism>
<dbReference type="EMBL" id="AP024702">
    <property type="protein sequence ID" value="BCX47759.1"/>
    <property type="molecule type" value="Genomic_DNA"/>
</dbReference>
<dbReference type="RefSeq" id="WP_338690127.1">
    <property type="nucleotide sequence ID" value="NZ_AP024702.1"/>
</dbReference>
<feature type="region of interest" description="Disordered" evidence="2">
    <location>
        <begin position="338"/>
        <end position="370"/>
    </location>
</feature>
<evidence type="ECO:0000313" key="4">
    <source>
        <dbReference type="EMBL" id="BCX47759.1"/>
    </source>
</evidence>
<proteinExistence type="predicted"/>
<accession>A0ABM7RBH7</accession>
<keyword evidence="3" id="KW-0472">Membrane</keyword>
<feature type="transmembrane region" description="Helical" evidence="3">
    <location>
        <begin position="21"/>
        <end position="38"/>
    </location>
</feature>
<reference evidence="4 5" key="1">
    <citation type="submission" date="2021-06" db="EMBL/GenBank/DDBJ databases">
        <title>Complete genome of Haloferula helveola possessing various polysaccharide degrading enzymes.</title>
        <authorList>
            <person name="Takami H."/>
            <person name="Huang C."/>
            <person name="Hamasaki K."/>
        </authorList>
    </citation>
    <scope>NUCLEOTIDE SEQUENCE [LARGE SCALE GENOMIC DNA]</scope>
    <source>
        <strain evidence="4 5">CN-1</strain>
    </source>
</reference>
<evidence type="ECO:0000256" key="1">
    <source>
        <dbReference type="SAM" id="Coils"/>
    </source>
</evidence>
<gene>
    <name evidence="4" type="ORF">HAHE_16670</name>
</gene>
<evidence type="ECO:0000256" key="2">
    <source>
        <dbReference type="SAM" id="MobiDB-lite"/>
    </source>
</evidence>
<evidence type="ECO:0000313" key="5">
    <source>
        <dbReference type="Proteomes" id="UP001374893"/>
    </source>
</evidence>
<protein>
    <submittedName>
        <fullName evidence="4">Uncharacterized protein</fullName>
    </submittedName>
</protein>
<feature type="coiled-coil region" evidence="1">
    <location>
        <begin position="59"/>
        <end position="148"/>
    </location>
</feature>
<keyword evidence="3" id="KW-1133">Transmembrane helix</keyword>
<keyword evidence="3" id="KW-0812">Transmembrane</keyword>
<keyword evidence="5" id="KW-1185">Reference proteome</keyword>